<dbReference type="PANTHER" id="PTHR43877">
    <property type="entry name" value="AMINOALKYLPHOSPHONATE N-ACETYLTRANSFERASE-RELATED-RELATED"/>
    <property type="match status" value="1"/>
</dbReference>
<evidence type="ECO:0000256" key="1">
    <source>
        <dbReference type="ARBA" id="ARBA00022679"/>
    </source>
</evidence>
<comment type="caution">
    <text evidence="4">The sequence shown here is derived from an EMBL/GenBank/DDBJ whole genome shotgun (WGS) entry which is preliminary data.</text>
</comment>
<dbReference type="SUPFAM" id="SSF55729">
    <property type="entry name" value="Acyl-CoA N-acyltransferases (Nat)"/>
    <property type="match status" value="1"/>
</dbReference>
<accession>A0ABS3SHP9</accession>
<keyword evidence="2" id="KW-0012">Acyltransferase</keyword>
<organism evidence="4 5">
    <name type="scientific">Cellulomonas fengjieae</name>
    <dbReference type="NCBI Taxonomy" id="2819978"/>
    <lineage>
        <taxon>Bacteria</taxon>
        <taxon>Bacillati</taxon>
        <taxon>Actinomycetota</taxon>
        <taxon>Actinomycetes</taxon>
        <taxon>Micrococcales</taxon>
        <taxon>Cellulomonadaceae</taxon>
        <taxon>Cellulomonas</taxon>
    </lineage>
</organism>
<evidence type="ECO:0000313" key="4">
    <source>
        <dbReference type="EMBL" id="MBO3085269.1"/>
    </source>
</evidence>
<protein>
    <submittedName>
        <fullName evidence="4">GNAT family N-acetyltransferase</fullName>
    </submittedName>
</protein>
<evidence type="ECO:0000256" key="2">
    <source>
        <dbReference type="ARBA" id="ARBA00023315"/>
    </source>
</evidence>
<reference evidence="4 5" key="1">
    <citation type="submission" date="2021-03" db="EMBL/GenBank/DDBJ databases">
        <title>novel species in genus Cellulomonas.</title>
        <authorList>
            <person name="Zhang G."/>
        </authorList>
    </citation>
    <scope>NUCLEOTIDE SEQUENCE [LARGE SCALE GENOMIC DNA]</scope>
    <source>
        <strain evidence="5">zg-ZUI188</strain>
    </source>
</reference>
<sequence>MSPTVADCERVQLSWFQLRADVLGGESWEDGGLRWVDGNLLFPQVIDPRALARGIERARNLGSTVLGAWLGLDVDPSPLAAAGFEKGWSPWWMAGPVPRDVPADPRVRLQEETTDYSGEHSAYARELAMARLRPTRAWYAAAYTGGRFAGRAWSHRVGDLAGVFDVDVWPPFQRRGLGTALMQAVCGAAASAGARDVVLNSTPAGVGLYERCGLRRIGTGITWWLHPRSVTGQSPGASQSL</sequence>
<name>A0ABS3SHP9_9CELL</name>
<dbReference type="InterPro" id="IPR000182">
    <property type="entry name" value="GNAT_dom"/>
</dbReference>
<dbReference type="Proteomes" id="UP000678317">
    <property type="component" value="Unassembled WGS sequence"/>
</dbReference>
<dbReference type="InterPro" id="IPR016181">
    <property type="entry name" value="Acyl_CoA_acyltransferase"/>
</dbReference>
<dbReference type="RefSeq" id="WP_208289733.1">
    <property type="nucleotide sequence ID" value="NZ_CP074404.1"/>
</dbReference>
<dbReference type="EMBL" id="JAGFBM010000006">
    <property type="protein sequence ID" value="MBO3085269.1"/>
    <property type="molecule type" value="Genomic_DNA"/>
</dbReference>
<evidence type="ECO:0000313" key="5">
    <source>
        <dbReference type="Proteomes" id="UP000678317"/>
    </source>
</evidence>
<keyword evidence="5" id="KW-1185">Reference proteome</keyword>
<dbReference type="Gene3D" id="3.40.630.30">
    <property type="match status" value="1"/>
</dbReference>
<dbReference type="Pfam" id="PF00583">
    <property type="entry name" value="Acetyltransf_1"/>
    <property type="match status" value="1"/>
</dbReference>
<feature type="domain" description="N-acetyltransferase" evidence="3">
    <location>
        <begin position="96"/>
        <end position="233"/>
    </location>
</feature>
<evidence type="ECO:0000259" key="3">
    <source>
        <dbReference type="PROSITE" id="PS51186"/>
    </source>
</evidence>
<keyword evidence="1" id="KW-0808">Transferase</keyword>
<dbReference type="PANTHER" id="PTHR43877:SF1">
    <property type="entry name" value="ACETYLTRANSFERASE"/>
    <property type="match status" value="1"/>
</dbReference>
<dbReference type="InterPro" id="IPR050832">
    <property type="entry name" value="Bact_Acetyltransf"/>
</dbReference>
<proteinExistence type="predicted"/>
<dbReference type="CDD" id="cd04301">
    <property type="entry name" value="NAT_SF"/>
    <property type="match status" value="1"/>
</dbReference>
<gene>
    <name evidence="4" type="ORF">J4035_11530</name>
</gene>
<dbReference type="PROSITE" id="PS51186">
    <property type="entry name" value="GNAT"/>
    <property type="match status" value="1"/>
</dbReference>